<proteinExistence type="predicted"/>
<dbReference type="InterPro" id="IPR037523">
    <property type="entry name" value="VOC_core"/>
</dbReference>
<sequence>MREPDNVFHLAIPCRDLDEAQEFYVTRLGAKLARRYADRITLDFFGDQVVCHLTDKIDPRPEMYPRHFGVTFRHKDDWDRLVRLAQARELEFFQEPMRRFEGLIEEHWTFMLIDPSNNLLEFKYYLDPRMMY</sequence>
<evidence type="ECO:0000259" key="1">
    <source>
        <dbReference type="PROSITE" id="PS51819"/>
    </source>
</evidence>
<dbReference type="InterPro" id="IPR029068">
    <property type="entry name" value="Glyas_Bleomycin-R_OHBP_Dase"/>
</dbReference>
<dbReference type="PANTHER" id="PTHR39434">
    <property type="match status" value="1"/>
</dbReference>
<protein>
    <submittedName>
        <fullName evidence="2">Glyoxalase</fullName>
    </submittedName>
</protein>
<gene>
    <name evidence="2" type="ORF">HIJ39_11960</name>
</gene>
<dbReference type="Pfam" id="PF00903">
    <property type="entry name" value="Glyoxalase"/>
    <property type="match status" value="1"/>
</dbReference>
<accession>A0A7Y0Q2Z6</accession>
<evidence type="ECO:0000313" key="3">
    <source>
        <dbReference type="Proteomes" id="UP000533476"/>
    </source>
</evidence>
<organism evidence="2 3">
    <name type="scientific">Sulfobacillus harzensis</name>
    <dbReference type="NCBI Taxonomy" id="2729629"/>
    <lineage>
        <taxon>Bacteria</taxon>
        <taxon>Bacillati</taxon>
        <taxon>Bacillota</taxon>
        <taxon>Clostridia</taxon>
        <taxon>Eubacteriales</taxon>
        <taxon>Clostridiales Family XVII. Incertae Sedis</taxon>
        <taxon>Sulfobacillus</taxon>
    </lineage>
</organism>
<keyword evidence="3" id="KW-1185">Reference proteome</keyword>
<dbReference type="PANTHER" id="PTHR39434:SF1">
    <property type="entry name" value="VOC DOMAIN-CONTAINING PROTEIN"/>
    <property type="match status" value="1"/>
</dbReference>
<dbReference type="PROSITE" id="PS51819">
    <property type="entry name" value="VOC"/>
    <property type="match status" value="1"/>
</dbReference>
<reference evidence="2 3" key="1">
    <citation type="submission" date="2020-04" db="EMBL/GenBank/DDBJ databases">
        <authorList>
            <person name="Zhang R."/>
            <person name="Schippers A."/>
        </authorList>
    </citation>
    <scope>NUCLEOTIDE SEQUENCE [LARGE SCALE GENOMIC DNA]</scope>
    <source>
        <strain evidence="2 3">DSM 109850</strain>
    </source>
</reference>
<dbReference type="AlphaFoldDB" id="A0A7Y0Q2Z6"/>
<evidence type="ECO:0000313" key="2">
    <source>
        <dbReference type="EMBL" id="NMP23057.1"/>
    </source>
</evidence>
<dbReference type="SUPFAM" id="SSF54593">
    <property type="entry name" value="Glyoxalase/Bleomycin resistance protein/Dihydroxybiphenyl dioxygenase"/>
    <property type="match status" value="1"/>
</dbReference>
<name>A0A7Y0Q2Z6_9FIRM</name>
<dbReference type="RefSeq" id="WP_169099973.1">
    <property type="nucleotide sequence ID" value="NZ_JABBVZ010000038.1"/>
</dbReference>
<dbReference type="EMBL" id="JABBVZ010000038">
    <property type="protein sequence ID" value="NMP23057.1"/>
    <property type="molecule type" value="Genomic_DNA"/>
</dbReference>
<dbReference type="Gene3D" id="3.10.180.10">
    <property type="entry name" value="2,3-Dihydroxybiphenyl 1,2-Dioxygenase, domain 1"/>
    <property type="match status" value="1"/>
</dbReference>
<comment type="caution">
    <text evidence="2">The sequence shown here is derived from an EMBL/GenBank/DDBJ whole genome shotgun (WGS) entry which is preliminary data.</text>
</comment>
<dbReference type="InterPro" id="IPR004360">
    <property type="entry name" value="Glyas_Fos-R_dOase_dom"/>
</dbReference>
<dbReference type="Proteomes" id="UP000533476">
    <property type="component" value="Unassembled WGS sequence"/>
</dbReference>
<feature type="domain" description="VOC" evidence="1">
    <location>
        <begin position="6"/>
        <end position="125"/>
    </location>
</feature>